<evidence type="ECO:0000313" key="4">
    <source>
        <dbReference type="Proteomes" id="UP000712527"/>
    </source>
</evidence>
<sequence length="252" mass="26050">MIERTQTHPFPERPGSRPGGAAPVSRPSRVLAALEVPALLAVPAAMVALAALGVSAAAGLTLAVALLALALLLASFEASRPALRQLMPTAVLAAVAAAGRVLFSPLPDVKPVSAIAIVAGAALGRRSGFVVGAMAALTSNLFFGQGPWTPWQMYAWGLVGYVGGLLAEHGALRRPAVLYGWGLVSGIVYGLVLNGYYVLGYVQPLTWPAVLAACAASLPLDVTHGLATCAFLAAIWLPWGRAIRRVVAKYEL</sequence>
<feature type="transmembrane region" description="Helical" evidence="2">
    <location>
        <begin position="205"/>
        <end position="237"/>
    </location>
</feature>
<feature type="transmembrane region" description="Helical" evidence="2">
    <location>
        <begin position="179"/>
        <end position="199"/>
    </location>
</feature>
<comment type="caution">
    <text evidence="3">The sequence shown here is derived from an EMBL/GenBank/DDBJ whole genome shotgun (WGS) entry which is preliminary data.</text>
</comment>
<keyword evidence="2" id="KW-0472">Membrane</keyword>
<organism evidence="3 4">
    <name type="scientific">Olsenella profusa</name>
    <dbReference type="NCBI Taxonomy" id="138595"/>
    <lineage>
        <taxon>Bacteria</taxon>
        <taxon>Bacillati</taxon>
        <taxon>Actinomycetota</taxon>
        <taxon>Coriobacteriia</taxon>
        <taxon>Coriobacteriales</taxon>
        <taxon>Atopobiaceae</taxon>
        <taxon>Olsenella</taxon>
    </lineage>
</organism>
<keyword evidence="2" id="KW-0812">Transmembrane</keyword>
<name>A0ABS2F3H8_9ACTN</name>
<evidence type="ECO:0000256" key="2">
    <source>
        <dbReference type="SAM" id="Phobius"/>
    </source>
</evidence>
<keyword evidence="4" id="KW-1185">Reference proteome</keyword>
<feature type="region of interest" description="Disordered" evidence="1">
    <location>
        <begin position="1"/>
        <end position="24"/>
    </location>
</feature>
<evidence type="ECO:0000313" key="3">
    <source>
        <dbReference type="EMBL" id="MBM6775541.1"/>
    </source>
</evidence>
<dbReference type="Gene3D" id="1.10.1760.20">
    <property type="match status" value="1"/>
</dbReference>
<dbReference type="Pfam" id="PF07155">
    <property type="entry name" value="ECF-ribofla_trS"/>
    <property type="match status" value="1"/>
</dbReference>
<dbReference type="InterPro" id="IPR009825">
    <property type="entry name" value="ECF_substrate-spec-like"/>
</dbReference>
<evidence type="ECO:0000256" key="1">
    <source>
        <dbReference type="SAM" id="MobiDB-lite"/>
    </source>
</evidence>
<feature type="transmembrane region" description="Helical" evidence="2">
    <location>
        <begin position="44"/>
        <end position="74"/>
    </location>
</feature>
<dbReference type="EMBL" id="JACSNQ010000022">
    <property type="protein sequence ID" value="MBM6775541.1"/>
    <property type="molecule type" value="Genomic_DNA"/>
</dbReference>
<dbReference type="RefSeq" id="WP_204793874.1">
    <property type="nucleotide sequence ID" value="NZ_JACSNQ010000022.1"/>
</dbReference>
<dbReference type="Proteomes" id="UP000712527">
    <property type="component" value="Unassembled WGS sequence"/>
</dbReference>
<accession>A0ABS2F3H8</accession>
<keyword evidence="2" id="KW-1133">Transmembrane helix</keyword>
<protein>
    <submittedName>
        <fullName evidence="3">ECF transporter S component</fullName>
    </submittedName>
</protein>
<feature type="compositionally biased region" description="Basic and acidic residues" evidence="1">
    <location>
        <begin position="1"/>
        <end position="15"/>
    </location>
</feature>
<feature type="transmembrane region" description="Helical" evidence="2">
    <location>
        <begin position="151"/>
        <end position="167"/>
    </location>
</feature>
<reference evidence="3 4" key="1">
    <citation type="journal article" date="2021" name="Sci. Rep.">
        <title>The distribution of antibiotic resistance genes in chicken gut microbiota commensals.</title>
        <authorList>
            <person name="Juricova H."/>
            <person name="Matiasovicova J."/>
            <person name="Kubasova T."/>
            <person name="Cejkova D."/>
            <person name="Rychlik I."/>
        </authorList>
    </citation>
    <scope>NUCLEOTIDE SEQUENCE [LARGE SCALE GENOMIC DNA]</scope>
    <source>
        <strain evidence="3 4">An794</strain>
    </source>
</reference>
<proteinExistence type="predicted"/>
<gene>
    <name evidence="3" type="ORF">H9X80_08320</name>
</gene>